<dbReference type="InterPro" id="IPR012677">
    <property type="entry name" value="Nucleotide-bd_a/b_plait_sf"/>
</dbReference>
<dbReference type="AlphaFoldDB" id="A0A2N0R0N1"/>
<comment type="caution">
    <text evidence="2">The sequence shown here is derived from an EMBL/GenBank/DDBJ whole genome shotgun (WGS) entry which is preliminary data.</text>
</comment>
<feature type="compositionally biased region" description="Polar residues" evidence="1">
    <location>
        <begin position="74"/>
        <end position="89"/>
    </location>
</feature>
<evidence type="ECO:0008006" key="4">
    <source>
        <dbReference type="Google" id="ProtNLM"/>
    </source>
</evidence>
<reference evidence="2 3" key="2">
    <citation type="submission" date="2017-10" db="EMBL/GenBank/DDBJ databases">
        <title>Genome analyses suggest a sexual origin of heterokaryosis in a supposedly ancient asexual fungus.</title>
        <authorList>
            <person name="Corradi N."/>
            <person name="Sedzielewska K."/>
            <person name="Noel J."/>
            <person name="Charron P."/>
            <person name="Farinelli L."/>
            <person name="Marton T."/>
            <person name="Kruger M."/>
            <person name="Pelin A."/>
            <person name="Brachmann A."/>
            <person name="Corradi N."/>
        </authorList>
    </citation>
    <scope>NUCLEOTIDE SEQUENCE [LARGE SCALE GENOMIC DNA]</scope>
    <source>
        <strain evidence="2 3">A1</strain>
    </source>
</reference>
<dbReference type="Gene3D" id="3.30.70.330">
    <property type="match status" value="1"/>
</dbReference>
<feature type="compositionally biased region" description="Low complexity" evidence="1">
    <location>
        <begin position="451"/>
        <end position="468"/>
    </location>
</feature>
<dbReference type="VEuPathDB" id="FungiDB:RhiirA1_446398"/>
<feature type="region of interest" description="Disordered" evidence="1">
    <location>
        <begin position="405"/>
        <end position="510"/>
    </location>
</feature>
<gene>
    <name evidence="2" type="ORF">RhiirA1_446398</name>
</gene>
<dbReference type="SUPFAM" id="SSF54928">
    <property type="entry name" value="RNA-binding domain, RBD"/>
    <property type="match status" value="1"/>
</dbReference>
<reference evidence="2 3" key="1">
    <citation type="submission" date="2017-10" db="EMBL/GenBank/DDBJ databases">
        <title>Extensive intraspecific genome diversity in a model arbuscular mycorrhizal fungus.</title>
        <authorList>
            <person name="Chen E.C.H."/>
            <person name="Morin E."/>
            <person name="Baudet D."/>
            <person name="Noel J."/>
            <person name="Ndikumana S."/>
            <person name="Charron P."/>
            <person name="St-Onge C."/>
            <person name="Giorgi J."/>
            <person name="Grigoriev I.V."/>
            <person name="Roux C."/>
            <person name="Martin F.M."/>
            <person name="Corradi N."/>
        </authorList>
    </citation>
    <scope>NUCLEOTIDE SEQUENCE [LARGE SCALE GENOMIC DNA]</scope>
    <source>
        <strain evidence="2 3">A1</strain>
    </source>
</reference>
<feature type="compositionally biased region" description="Low complexity" evidence="1">
    <location>
        <begin position="412"/>
        <end position="421"/>
    </location>
</feature>
<dbReference type="EMBL" id="LLXH01001999">
    <property type="protein sequence ID" value="PKC56855.1"/>
    <property type="molecule type" value="Genomic_DNA"/>
</dbReference>
<feature type="compositionally biased region" description="Basic and acidic residues" evidence="1">
    <location>
        <begin position="475"/>
        <end position="485"/>
    </location>
</feature>
<dbReference type="VEuPathDB" id="FungiDB:FUN_002838"/>
<dbReference type="VEuPathDB" id="FungiDB:RhiirFUN_015704"/>
<evidence type="ECO:0000313" key="3">
    <source>
        <dbReference type="Proteomes" id="UP000232688"/>
    </source>
</evidence>
<sequence length="584" mass="64940">MPPKGNKKAGNNPNGGPAKRQDKRNKNKDSGSDVSNSDNEQTNNKNNPSKRTRTLPDNPMEEDYVADSAADAGGSNTTPPQQNNADNFSSPPPKDTTAPSAPGSVASGTDASMHAPKDKETSPLDASPNKDIMDTNDTSPLPPDTPTISILRRDYQAAAAPNTSPEFVKKYPTNRAMIDAVNNLLLETYHSYTAVLQLRTDEDLRAIQVTDIPFFIKKDDITALFKKYGNIQSCRLHTRANAKVQQARIIYDDVSSIQHFMDKQWAIYCYSTCLRITPCSLTLDQKKSRREFVAVLSQLPPNTKDVHLAPLVRAVGAMAVNIPLSLNSYKPKRWAYITFKSQQMMDTAMEQSIALQGYRLQWELLENTNKLCHRCGKLGCAPTACPLNNSRGRSRTRNPVAHLKKHFNIGQSNNNNSSANRSRYRSHSQSKDHSNFRQRNHSANNAERNHNTTNNTSSPNSSNFRNSTQSAQRPRSNERKGKDRSVSFSTSQRNNIATPNSSGHKPPLVDPNCSQIQEILSVLKSLQEDMASVCARIHALELADQRMSRLERQAFGHLQDDVLSPDPNNSSHMLVDNHQCTPLI</sequence>
<dbReference type="Proteomes" id="UP000232688">
    <property type="component" value="Unassembled WGS sequence"/>
</dbReference>
<organism evidence="2 3">
    <name type="scientific">Rhizophagus irregularis</name>
    <dbReference type="NCBI Taxonomy" id="588596"/>
    <lineage>
        <taxon>Eukaryota</taxon>
        <taxon>Fungi</taxon>
        <taxon>Fungi incertae sedis</taxon>
        <taxon>Mucoromycota</taxon>
        <taxon>Glomeromycotina</taxon>
        <taxon>Glomeromycetes</taxon>
        <taxon>Glomerales</taxon>
        <taxon>Glomeraceae</taxon>
        <taxon>Rhizophagus</taxon>
    </lineage>
</organism>
<evidence type="ECO:0000256" key="1">
    <source>
        <dbReference type="SAM" id="MobiDB-lite"/>
    </source>
</evidence>
<accession>A0A2N0R0N1</accession>
<protein>
    <recommendedName>
        <fullName evidence="4">RRM domain-containing protein</fullName>
    </recommendedName>
</protein>
<feature type="compositionally biased region" description="Polar residues" evidence="1">
    <location>
        <begin position="486"/>
        <end position="503"/>
    </location>
</feature>
<feature type="compositionally biased region" description="Low complexity" evidence="1">
    <location>
        <begin position="8"/>
        <end position="18"/>
    </location>
</feature>
<name>A0A2N0R0N1_9GLOM</name>
<feature type="region of interest" description="Disordered" evidence="1">
    <location>
        <begin position="1"/>
        <end position="148"/>
    </location>
</feature>
<dbReference type="GO" id="GO:0003676">
    <property type="term" value="F:nucleic acid binding"/>
    <property type="evidence" value="ECO:0007669"/>
    <property type="project" value="InterPro"/>
</dbReference>
<evidence type="ECO:0000313" key="2">
    <source>
        <dbReference type="EMBL" id="PKC56855.1"/>
    </source>
</evidence>
<proteinExistence type="predicted"/>
<dbReference type="CDD" id="cd00590">
    <property type="entry name" value="RRM_SF"/>
    <property type="match status" value="1"/>
</dbReference>
<dbReference type="InterPro" id="IPR035979">
    <property type="entry name" value="RBD_domain_sf"/>
</dbReference>
<feature type="compositionally biased region" description="Polar residues" evidence="1">
    <location>
        <begin position="32"/>
        <end position="47"/>
    </location>
</feature>